<dbReference type="Proteomes" id="UP000003744">
    <property type="component" value="Unassembled WGS sequence"/>
</dbReference>
<proteinExistence type="predicted"/>
<protein>
    <submittedName>
        <fullName evidence="1">Uncharacterized protein</fullName>
    </submittedName>
</protein>
<name>C2CIE6_9FIRM</name>
<dbReference type="EMBL" id="ACGC01000064">
    <property type="protein sequence ID" value="EEI82660.1"/>
    <property type="molecule type" value="Genomic_DNA"/>
</dbReference>
<evidence type="ECO:0000313" key="2">
    <source>
        <dbReference type="Proteomes" id="UP000003744"/>
    </source>
</evidence>
<dbReference type="HOGENOM" id="CLU_3228871_0_0_9"/>
<reference evidence="1 2" key="1">
    <citation type="submission" date="2009-01" db="EMBL/GenBank/DDBJ databases">
        <authorList>
            <person name="Qin X."/>
            <person name="Bachman B."/>
            <person name="Battles P."/>
            <person name="Bell A."/>
            <person name="Bess C."/>
            <person name="Bickham C."/>
            <person name="Chaboub L."/>
            <person name="Chen D."/>
            <person name="Coyle M."/>
            <person name="Deiros D.R."/>
            <person name="Dinh H."/>
            <person name="Forbes L."/>
            <person name="Fowler G."/>
            <person name="Francisco L."/>
            <person name="Fu Q."/>
            <person name="Gubbala S."/>
            <person name="Hale W."/>
            <person name="Han Y."/>
            <person name="Hemphill L."/>
            <person name="Highlander S.K."/>
            <person name="Hirani K."/>
            <person name="Hogues M."/>
            <person name="Jackson L."/>
            <person name="Jakkamsetti A."/>
            <person name="Javaid M."/>
            <person name="Jiang H."/>
            <person name="Korchina V."/>
            <person name="Kovar C."/>
            <person name="Lara F."/>
            <person name="Lee S."/>
            <person name="Mata R."/>
            <person name="Mathew T."/>
            <person name="Moen C."/>
            <person name="Morales K."/>
            <person name="Munidasa M."/>
            <person name="Nazareth L."/>
            <person name="Ngo R."/>
            <person name="Nguyen L."/>
            <person name="Okwuonu G."/>
            <person name="Ongeri F."/>
            <person name="Patil S."/>
            <person name="Petrosino J."/>
            <person name="Pham C."/>
            <person name="Pham P."/>
            <person name="Pu L.-L."/>
            <person name="Puazo M."/>
            <person name="Raj R."/>
            <person name="Reid J."/>
            <person name="Rouhana J."/>
            <person name="Saada N."/>
            <person name="Shang Y."/>
            <person name="Simmons D."/>
            <person name="Thornton R."/>
            <person name="Warren J."/>
            <person name="Weissenberger G."/>
            <person name="Zhang J."/>
            <person name="Zhang L."/>
            <person name="Zhou C."/>
            <person name="Zhu D."/>
            <person name="Muzny D."/>
            <person name="Worley K."/>
            <person name="Gibbs R."/>
        </authorList>
    </citation>
    <scope>NUCLEOTIDE SEQUENCE [LARGE SCALE GENOMIC DNA]</scope>
    <source>
        <strain evidence="1 2">ATCC 35098</strain>
    </source>
</reference>
<dbReference type="AlphaFoldDB" id="C2CIE6"/>
<organism evidence="1 2">
    <name type="scientific">Anaerococcus tetradius ATCC 35098</name>
    <dbReference type="NCBI Taxonomy" id="525255"/>
    <lineage>
        <taxon>Bacteria</taxon>
        <taxon>Bacillati</taxon>
        <taxon>Bacillota</taxon>
        <taxon>Tissierellia</taxon>
        <taxon>Tissierellales</taxon>
        <taxon>Peptoniphilaceae</taxon>
        <taxon>Anaerococcus</taxon>
    </lineage>
</organism>
<comment type="caution">
    <text evidence="1">The sequence shown here is derived from an EMBL/GenBank/DDBJ whole genome shotgun (WGS) entry which is preliminary data.</text>
</comment>
<evidence type="ECO:0000313" key="1">
    <source>
        <dbReference type="EMBL" id="EEI82660.1"/>
    </source>
</evidence>
<sequence>MYLKRDLSDETKDRYLSILNDIKGKASQMKKKISEKNLKIKIL</sequence>
<gene>
    <name evidence="1" type="ORF">HMPREF0077_1256</name>
</gene>
<accession>C2CIE6</accession>